<reference evidence="1" key="1">
    <citation type="journal article" date="2015" name="Nat. Genet.">
        <title>The pineapple genome and the evolution of CAM photosynthesis.</title>
        <authorList>
            <person name="Ming R."/>
            <person name="VanBuren R."/>
            <person name="Wai C.M."/>
            <person name="Tang H."/>
            <person name="Schatz M.C."/>
            <person name="Bowers J.E."/>
            <person name="Lyons E."/>
            <person name="Wang M.L."/>
            <person name="Chen J."/>
            <person name="Biggers E."/>
            <person name="Zhang J."/>
            <person name="Huang L."/>
            <person name="Zhang L."/>
            <person name="Miao W."/>
            <person name="Zhang J."/>
            <person name="Ye Z."/>
            <person name="Miao C."/>
            <person name="Lin Z."/>
            <person name="Wang H."/>
            <person name="Zhou H."/>
            <person name="Yim W.C."/>
            <person name="Priest H.D."/>
            <person name="Zheng C."/>
            <person name="Woodhouse M."/>
            <person name="Edger P.P."/>
            <person name="Guyot R."/>
            <person name="Guo H.B."/>
            <person name="Guo H."/>
            <person name="Zheng G."/>
            <person name="Singh R."/>
            <person name="Sharma A."/>
            <person name="Min X."/>
            <person name="Zheng Y."/>
            <person name="Lee H."/>
            <person name="Gurtowski J."/>
            <person name="Sedlazeck F.J."/>
            <person name="Harkess A."/>
            <person name="McKain M.R."/>
            <person name="Liao Z."/>
            <person name="Fang J."/>
            <person name="Liu J."/>
            <person name="Zhang X."/>
            <person name="Zhang Q."/>
            <person name="Hu W."/>
            <person name="Qin Y."/>
            <person name="Wang K."/>
            <person name="Chen L.Y."/>
            <person name="Shirley N."/>
            <person name="Lin Y.R."/>
            <person name="Liu L.Y."/>
            <person name="Hernandez A.G."/>
            <person name="Wright C.L."/>
            <person name="Bulone V."/>
            <person name="Tuskan G.A."/>
            <person name="Heath K."/>
            <person name="Zee F."/>
            <person name="Moore P.H."/>
            <person name="Sunkar R."/>
            <person name="Leebens-Mack J.H."/>
            <person name="Mockler T."/>
            <person name="Bennetzen J.L."/>
            <person name="Freeling M."/>
            <person name="Sankoff D."/>
            <person name="Paterson A.H."/>
            <person name="Zhu X."/>
            <person name="Yang X."/>
            <person name="Smith J.A."/>
            <person name="Cushman J.C."/>
            <person name="Paull R.E."/>
            <person name="Yu Q."/>
        </authorList>
    </citation>
    <scope>NUCLEOTIDE SEQUENCE [LARGE SCALE GENOMIC DNA]</scope>
    <source>
        <strain evidence="1">cv. F153</strain>
    </source>
</reference>
<organism evidence="1 2">
    <name type="scientific">Ananas comosus</name>
    <name type="common">Pineapple</name>
    <name type="synonym">Ananas ananas</name>
    <dbReference type="NCBI Taxonomy" id="4615"/>
    <lineage>
        <taxon>Eukaryota</taxon>
        <taxon>Viridiplantae</taxon>
        <taxon>Streptophyta</taxon>
        <taxon>Embryophyta</taxon>
        <taxon>Tracheophyta</taxon>
        <taxon>Spermatophyta</taxon>
        <taxon>Magnoliopsida</taxon>
        <taxon>Liliopsida</taxon>
        <taxon>Poales</taxon>
        <taxon>Bromeliaceae</taxon>
        <taxon>Bromelioideae</taxon>
        <taxon>Ananas</taxon>
    </lineage>
</organism>
<gene>
    <name evidence="2" type="primary">LOC109704164</name>
</gene>
<dbReference type="OrthoDB" id="686144at2759"/>
<reference evidence="2" key="2">
    <citation type="submission" date="2025-08" db="UniProtKB">
        <authorList>
            <consortium name="RefSeq"/>
        </authorList>
    </citation>
    <scope>IDENTIFICATION</scope>
    <source>
        <tissue evidence="2">Leaf</tissue>
    </source>
</reference>
<name>A0A6P5EGA0_ANACO</name>
<evidence type="ECO:0000313" key="2">
    <source>
        <dbReference type="RefSeq" id="XP_020080495.1"/>
    </source>
</evidence>
<accession>A0A6P5EGA0</accession>
<protein>
    <submittedName>
        <fullName evidence="2">Uncharacterized protein LOC109704164</fullName>
    </submittedName>
</protein>
<sequence>MAVSNPLAKILDTNRLTGPNFTDWLRNLRIVLNSEKLAYVLDTEAPAVLENPTAEQRAARNKWTDDDMKVKCYMLASMSNELQRQHEHMESAADILLHLKELYDEQSRTARYEVSKRLFRAKMSDGQSVNNHCLAMIKDIEELEKLGMTMDAELQTDLILQSLPDSFS</sequence>
<keyword evidence="1" id="KW-1185">Reference proteome</keyword>
<dbReference type="RefSeq" id="XP_020080495.1">
    <property type="nucleotide sequence ID" value="XM_020224906.1"/>
</dbReference>
<dbReference type="Proteomes" id="UP000515123">
    <property type="component" value="Unplaced"/>
</dbReference>
<dbReference type="GeneID" id="109704164"/>
<evidence type="ECO:0000313" key="1">
    <source>
        <dbReference type="Proteomes" id="UP000515123"/>
    </source>
</evidence>
<dbReference type="Pfam" id="PF14223">
    <property type="entry name" value="Retrotran_gag_2"/>
    <property type="match status" value="1"/>
</dbReference>
<proteinExistence type="predicted"/>
<dbReference type="AlphaFoldDB" id="A0A6P5EGA0"/>